<dbReference type="Proteomes" id="UP000006821">
    <property type="component" value="Chromosome"/>
</dbReference>
<feature type="region of interest" description="Disordered" evidence="1">
    <location>
        <begin position="1"/>
        <end position="74"/>
    </location>
</feature>
<feature type="compositionally biased region" description="Low complexity" evidence="1">
    <location>
        <begin position="21"/>
        <end position="34"/>
    </location>
</feature>
<gene>
    <name evidence="2" type="ordered locus">MCA2393</name>
</gene>
<feature type="compositionally biased region" description="Basic residues" evidence="1">
    <location>
        <begin position="131"/>
        <end position="141"/>
    </location>
</feature>
<dbReference type="AlphaFoldDB" id="Q604Z2"/>
<dbReference type="HOGENOM" id="CLU_1823091_0_0_6"/>
<evidence type="ECO:0000313" key="3">
    <source>
        <dbReference type="Proteomes" id="UP000006821"/>
    </source>
</evidence>
<accession>Q604Z2</accession>
<sequence length="141" mass="15559">MPERTCPPHTLRWPSPRNGEAARSARMAANRSASETSGFSPRRTGCSGPHLWMLPRTAGRSSSNAGTPHPANPFQTLAFAGALRGRQAHRDDLLQPKGRRASLSLRRISTSFTSLPMRRSASSNRASRVPRDRHRCRPAHD</sequence>
<organism evidence="2 3">
    <name type="scientific">Methylococcus capsulatus (strain ATCC 33009 / NCIMB 11132 / Bath)</name>
    <dbReference type="NCBI Taxonomy" id="243233"/>
    <lineage>
        <taxon>Bacteria</taxon>
        <taxon>Pseudomonadati</taxon>
        <taxon>Pseudomonadota</taxon>
        <taxon>Gammaproteobacteria</taxon>
        <taxon>Methylococcales</taxon>
        <taxon>Methylococcaceae</taxon>
        <taxon>Methylococcus</taxon>
    </lineage>
</organism>
<proteinExistence type="predicted"/>
<dbReference type="EMBL" id="AE017282">
    <property type="protein sequence ID" value="AAU91547.1"/>
    <property type="molecule type" value="Genomic_DNA"/>
</dbReference>
<name>Q604Z2_METCA</name>
<feature type="compositionally biased region" description="Low complexity" evidence="1">
    <location>
        <begin position="118"/>
        <end position="127"/>
    </location>
</feature>
<evidence type="ECO:0000256" key="1">
    <source>
        <dbReference type="SAM" id="MobiDB-lite"/>
    </source>
</evidence>
<reference evidence="2 3" key="1">
    <citation type="journal article" date="2004" name="PLoS Biol.">
        <title>Genomic insights into methanotrophy: the complete genome sequence of Methylococcus capsulatus (Bath).</title>
        <authorList>
            <person name="Ward N.L."/>
            <person name="Larsen O."/>
            <person name="Sakwa J."/>
            <person name="Bruseth L."/>
            <person name="Khouri H.M."/>
            <person name="Durkin A.S."/>
            <person name="Dimitrov G."/>
            <person name="Jiang L."/>
            <person name="Scanlan D."/>
            <person name="Kang K.H."/>
            <person name="Lewis M.R."/>
            <person name="Nelson K.E."/>
            <person name="Methe B.A."/>
            <person name="Wu M."/>
            <person name="Heidelberg J.F."/>
            <person name="Paulsen I.T."/>
            <person name="Fouts D.E."/>
            <person name="Ravel J."/>
            <person name="Tettelin H."/>
            <person name="Ren Q."/>
            <person name="Read T.D."/>
            <person name="DeBoy R.T."/>
            <person name="Seshadri R."/>
            <person name="Salzberg S.L."/>
            <person name="Jensen H.B."/>
            <person name="Birkeland N.K."/>
            <person name="Nelson W.C."/>
            <person name="Dodson R.J."/>
            <person name="Grindhaug S.H."/>
            <person name="Holt I.E."/>
            <person name="Eidhammer I."/>
            <person name="Jonasen I."/>
            <person name="Vanaken S."/>
            <person name="Utterback T.R."/>
            <person name="Feldblyum T.V."/>
            <person name="Fraser C.M."/>
            <person name="Lillehaug J.R."/>
            <person name="Eisen J.A."/>
        </authorList>
    </citation>
    <scope>NUCLEOTIDE SEQUENCE [LARGE SCALE GENOMIC DNA]</scope>
    <source>
        <strain evidence="3">ATCC 33009 / NCIMB 11132 / Bath</strain>
    </source>
</reference>
<dbReference type="KEGG" id="mca:MCA2393"/>
<evidence type="ECO:0000313" key="2">
    <source>
        <dbReference type="EMBL" id="AAU91547.1"/>
    </source>
</evidence>
<protein>
    <submittedName>
        <fullName evidence="2">Uncharacterized protein</fullName>
    </submittedName>
</protein>
<feature type="region of interest" description="Disordered" evidence="1">
    <location>
        <begin position="87"/>
        <end position="141"/>
    </location>
</feature>